<dbReference type="EMBL" id="OOIL02000230">
    <property type="protein sequence ID" value="VFQ62416.1"/>
    <property type="molecule type" value="Genomic_DNA"/>
</dbReference>
<organism evidence="2 3">
    <name type="scientific">Cuscuta campestris</name>
    <dbReference type="NCBI Taxonomy" id="132261"/>
    <lineage>
        <taxon>Eukaryota</taxon>
        <taxon>Viridiplantae</taxon>
        <taxon>Streptophyta</taxon>
        <taxon>Embryophyta</taxon>
        <taxon>Tracheophyta</taxon>
        <taxon>Spermatophyta</taxon>
        <taxon>Magnoliopsida</taxon>
        <taxon>eudicotyledons</taxon>
        <taxon>Gunneridae</taxon>
        <taxon>Pentapetalae</taxon>
        <taxon>asterids</taxon>
        <taxon>lamiids</taxon>
        <taxon>Solanales</taxon>
        <taxon>Convolvulaceae</taxon>
        <taxon>Cuscuteae</taxon>
        <taxon>Cuscuta</taxon>
        <taxon>Cuscuta subgen. Grammica</taxon>
        <taxon>Cuscuta sect. Cleistogrammica</taxon>
    </lineage>
</organism>
<evidence type="ECO:0000256" key="1">
    <source>
        <dbReference type="SAM" id="MobiDB-lite"/>
    </source>
</evidence>
<keyword evidence="3" id="KW-1185">Reference proteome</keyword>
<gene>
    <name evidence="2" type="ORF">CCAM_LOCUS4192</name>
</gene>
<evidence type="ECO:0000313" key="2">
    <source>
        <dbReference type="EMBL" id="VFQ62416.1"/>
    </source>
</evidence>
<dbReference type="Proteomes" id="UP000595140">
    <property type="component" value="Unassembled WGS sequence"/>
</dbReference>
<sequence length="79" mass="8549">MEEDTSVEKYLKIVIYKGLKLIVVGTIQSVGKEESDNKLDSELGGNKFGVTMEELIKDGVGIDNSSRESPLKSYHGSGG</sequence>
<accession>A0A484KK92</accession>
<feature type="region of interest" description="Disordered" evidence="1">
    <location>
        <begin position="59"/>
        <end position="79"/>
    </location>
</feature>
<name>A0A484KK92_9ASTE</name>
<reference evidence="2 3" key="1">
    <citation type="submission" date="2018-04" db="EMBL/GenBank/DDBJ databases">
        <authorList>
            <person name="Vogel A."/>
        </authorList>
    </citation>
    <scope>NUCLEOTIDE SEQUENCE [LARGE SCALE GENOMIC DNA]</scope>
</reference>
<proteinExistence type="predicted"/>
<evidence type="ECO:0000313" key="3">
    <source>
        <dbReference type="Proteomes" id="UP000595140"/>
    </source>
</evidence>
<dbReference type="AlphaFoldDB" id="A0A484KK92"/>
<protein>
    <submittedName>
        <fullName evidence="2">Uncharacterized protein</fullName>
    </submittedName>
</protein>